<dbReference type="Proteomes" id="UP000517187">
    <property type="component" value="Unassembled WGS sequence"/>
</dbReference>
<dbReference type="EMBL" id="JACIIJ010000002">
    <property type="protein sequence ID" value="MBB6220071.1"/>
    <property type="molecule type" value="Genomic_DNA"/>
</dbReference>
<reference evidence="1 2" key="1">
    <citation type="submission" date="2020-08" db="EMBL/GenBank/DDBJ databases">
        <title>Genomic Encyclopedia of Type Strains, Phase IV (KMG-V): Genome sequencing to study the core and pangenomes of soil and plant-associated prokaryotes.</title>
        <authorList>
            <person name="Whitman W."/>
        </authorList>
    </citation>
    <scope>NUCLEOTIDE SEQUENCE [LARGE SCALE GENOMIC DNA]</scope>
    <source>
        <strain evidence="1 2">SEMIA 4011</strain>
    </source>
</reference>
<keyword evidence="1" id="KW-0418">Kinase</keyword>
<evidence type="ECO:0000313" key="1">
    <source>
        <dbReference type="EMBL" id="MBB6220071.1"/>
    </source>
</evidence>
<sequence>MRGPEYSRLNYANLETSTLHEAGMEFGGASAVFERVFIMGNGGTGKTWLAQRIGERLGQPIIHLDDIHWEPGGYGVARCRSLRDTMVKAAAETDRWVMEGVYGELANMAFGRVTALIWIDLPEELCIANIKERGIQGGGTETQFAGLLKWVAEYRIRANNWNSFDAHARLFSAFPGPKWLLSDREAVTRFAGSLPLGIEVADE</sequence>
<dbReference type="PANTHER" id="PTHR37816">
    <property type="entry name" value="YALI0E33011P"/>
    <property type="match status" value="1"/>
</dbReference>
<dbReference type="GO" id="GO:0016301">
    <property type="term" value="F:kinase activity"/>
    <property type="evidence" value="ECO:0007669"/>
    <property type="project" value="UniProtKB-KW"/>
</dbReference>
<organism evidence="1 2">
    <name type="scientific">Rhizobium leguminosarum</name>
    <dbReference type="NCBI Taxonomy" id="384"/>
    <lineage>
        <taxon>Bacteria</taxon>
        <taxon>Pseudomonadati</taxon>
        <taxon>Pseudomonadota</taxon>
        <taxon>Alphaproteobacteria</taxon>
        <taxon>Hyphomicrobiales</taxon>
        <taxon>Rhizobiaceae</taxon>
        <taxon>Rhizobium/Agrobacterium group</taxon>
        <taxon>Rhizobium</taxon>
    </lineage>
</organism>
<dbReference type="AlphaFoldDB" id="A0A7W9ZNR4"/>
<gene>
    <name evidence="1" type="ORF">GGE66_001020</name>
</gene>
<dbReference type="PANTHER" id="PTHR37816:SF1">
    <property type="entry name" value="TOXIN"/>
    <property type="match status" value="1"/>
</dbReference>
<dbReference type="InterPro" id="IPR027417">
    <property type="entry name" value="P-loop_NTPase"/>
</dbReference>
<evidence type="ECO:0000313" key="2">
    <source>
        <dbReference type="Proteomes" id="UP000517187"/>
    </source>
</evidence>
<dbReference type="SUPFAM" id="SSF52540">
    <property type="entry name" value="P-loop containing nucleoside triphosphate hydrolases"/>
    <property type="match status" value="1"/>
</dbReference>
<protein>
    <submittedName>
        <fullName evidence="1">Adenylate kinase family enzyme</fullName>
    </submittedName>
</protein>
<accession>A0A7W9ZNR4</accession>
<keyword evidence="1" id="KW-0808">Transferase</keyword>
<name>A0A7W9ZNR4_RHILE</name>
<comment type="caution">
    <text evidence="1">The sequence shown here is derived from an EMBL/GenBank/DDBJ whole genome shotgun (WGS) entry which is preliminary data.</text>
</comment>
<dbReference type="InterPro" id="IPR052922">
    <property type="entry name" value="Cytidylate_Kinase-2"/>
</dbReference>
<proteinExistence type="predicted"/>
<dbReference type="Gene3D" id="3.40.50.300">
    <property type="entry name" value="P-loop containing nucleotide triphosphate hydrolases"/>
    <property type="match status" value="1"/>
</dbReference>